<accession>A0A067F4F0</accession>
<evidence type="ECO:0000313" key="2">
    <source>
        <dbReference type="EMBL" id="KDO58086.1"/>
    </source>
</evidence>
<protein>
    <submittedName>
        <fullName evidence="2">Uncharacterized protein</fullName>
    </submittedName>
</protein>
<organism evidence="2 3">
    <name type="scientific">Citrus sinensis</name>
    <name type="common">Sweet orange</name>
    <name type="synonym">Citrus aurantium var. sinensis</name>
    <dbReference type="NCBI Taxonomy" id="2711"/>
    <lineage>
        <taxon>Eukaryota</taxon>
        <taxon>Viridiplantae</taxon>
        <taxon>Streptophyta</taxon>
        <taxon>Embryophyta</taxon>
        <taxon>Tracheophyta</taxon>
        <taxon>Spermatophyta</taxon>
        <taxon>Magnoliopsida</taxon>
        <taxon>eudicotyledons</taxon>
        <taxon>Gunneridae</taxon>
        <taxon>Pentapetalae</taxon>
        <taxon>rosids</taxon>
        <taxon>malvids</taxon>
        <taxon>Sapindales</taxon>
        <taxon>Rutaceae</taxon>
        <taxon>Aurantioideae</taxon>
        <taxon>Citrus</taxon>
    </lineage>
</organism>
<proteinExistence type="predicted"/>
<keyword evidence="1" id="KW-0472">Membrane</keyword>
<keyword evidence="1" id="KW-0812">Transmembrane</keyword>
<evidence type="ECO:0000256" key="1">
    <source>
        <dbReference type="SAM" id="Phobius"/>
    </source>
</evidence>
<dbReference type="AlphaFoldDB" id="A0A067F4F0"/>
<name>A0A067F4F0_CITSI</name>
<dbReference type="EMBL" id="KK784954">
    <property type="protein sequence ID" value="KDO58086.1"/>
    <property type="molecule type" value="Genomic_DNA"/>
</dbReference>
<keyword evidence="3" id="KW-1185">Reference proteome</keyword>
<keyword evidence="1" id="KW-1133">Transmembrane helix</keyword>
<sequence>MGREKPNLISLFFGLWTRRRTRNERTKAEAIHSLSANGLVSVKQIAWLGYQLSKTFSVVDLFSIFHPVLVLFLMLCSAIYYYYFLFINNET</sequence>
<dbReference type="Proteomes" id="UP000027120">
    <property type="component" value="Unassembled WGS sequence"/>
</dbReference>
<reference evidence="2 3" key="1">
    <citation type="submission" date="2014-04" db="EMBL/GenBank/DDBJ databases">
        <authorList>
            <consortium name="International Citrus Genome Consortium"/>
            <person name="Gmitter F."/>
            <person name="Chen C."/>
            <person name="Farmerie W."/>
            <person name="Harkins T."/>
            <person name="Desany B."/>
            <person name="Mohiuddin M."/>
            <person name="Kodira C."/>
            <person name="Borodovsky M."/>
            <person name="Lomsadze A."/>
            <person name="Burns P."/>
            <person name="Jenkins J."/>
            <person name="Prochnik S."/>
            <person name="Shu S."/>
            <person name="Chapman J."/>
            <person name="Pitluck S."/>
            <person name="Schmutz J."/>
            <person name="Rokhsar D."/>
        </authorList>
    </citation>
    <scope>NUCLEOTIDE SEQUENCE</scope>
</reference>
<feature type="transmembrane region" description="Helical" evidence="1">
    <location>
        <begin position="61"/>
        <end position="83"/>
    </location>
</feature>
<gene>
    <name evidence="2" type="ORF">CISIN_1g045973mg</name>
</gene>
<evidence type="ECO:0000313" key="3">
    <source>
        <dbReference type="Proteomes" id="UP000027120"/>
    </source>
</evidence>